<dbReference type="AlphaFoldDB" id="A0A0F5FQD0"/>
<keyword evidence="1" id="KW-0560">Oxidoreductase</keyword>
<comment type="caution">
    <text evidence="3">The sequence shown here is derived from an EMBL/GenBank/DDBJ whole genome shotgun (WGS) entry which is preliminary data.</text>
</comment>
<dbReference type="InterPro" id="IPR036812">
    <property type="entry name" value="NAD(P)_OxRdtase_dom_sf"/>
</dbReference>
<dbReference type="InterPro" id="IPR020471">
    <property type="entry name" value="AKR"/>
</dbReference>
<name>A0A0F5FQD0_9HYPH</name>
<dbReference type="GO" id="GO:0016491">
    <property type="term" value="F:oxidoreductase activity"/>
    <property type="evidence" value="ECO:0007669"/>
    <property type="project" value="UniProtKB-KW"/>
</dbReference>
<dbReference type="Pfam" id="PF00248">
    <property type="entry name" value="Aldo_ket_red"/>
    <property type="match status" value="1"/>
</dbReference>
<dbReference type="Gene3D" id="3.20.20.100">
    <property type="entry name" value="NADP-dependent oxidoreductase domain"/>
    <property type="match status" value="1"/>
</dbReference>
<dbReference type="PANTHER" id="PTHR43364:SF18">
    <property type="entry name" value="OXIDOREDUCTASE"/>
    <property type="match status" value="1"/>
</dbReference>
<keyword evidence="4" id="KW-1185">Reference proteome</keyword>
<reference evidence="3 4" key="1">
    <citation type="submission" date="2015-03" db="EMBL/GenBank/DDBJ databases">
        <authorList>
            <person name="Hassan Y.I."/>
            <person name="Lepp D."/>
            <person name="Li X.-Z."/>
            <person name="Zhou T."/>
        </authorList>
    </citation>
    <scope>NUCLEOTIDE SEQUENCE [LARGE SCALE GENOMIC DNA]</scope>
    <source>
        <strain evidence="3 4">BD-c194</strain>
    </source>
</reference>
<evidence type="ECO:0000259" key="2">
    <source>
        <dbReference type="Pfam" id="PF00248"/>
    </source>
</evidence>
<accession>A0A0F5FQD0</accession>
<dbReference type="FunFam" id="3.20.20.100:FF:000004">
    <property type="entry name" value="Oxidoreductase, aldo/keto reductase"/>
    <property type="match status" value="1"/>
</dbReference>
<protein>
    <submittedName>
        <fullName evidence="3">Aldo/keto reductase</fullName>
    </submittedName>
</protein>
<evidence type="ECO:0000313" key="3">
    <source>
        <dbReference type="EMBL" id="KKB11079.1"/>
    </source>
</evidence>
<proteinExistence type="predicted"/>
<dbReference type="InterPro" id="IPR023210">
    <property type="entry name" value="NADP_OxRdtase_dom"/>
</dbReference>
<dbReference type="PATRIC" id="fig|443610.3.peg.1266"/>
<dbReference type="PANTHER" id="PTHR43364">
    <property type="entry name" value="NADH-SPECIFIC METHYLGLYOXAL REDUCTASE-RELATED"/>
    <property type="match status" value="1"/>
</dbReference>
<evidence type="ECO:0000256" key="1">
    <source>
        <dbReference type="ARBA" id="ARBA00023002"/>
    </source>
</evidence>
<dbReference type="PRINTS" id="PR00069">
    <property type="entry name" value="ALDKETRDTASE"/>
</dbReference>
<evidence type="ECO:0000313" key="4">
    <source>
        <dbReference type="Proteomes" id="UP000033632"/>
    </source>
</evidence>
<dbReference type="RefSeq" id="WP_046109438.1">
    <property type="nucleotide sequence ID" value="NZ_JZEX01000124.1"/>
</dbReference>
<dbReference type="OrthoDB" id="8394608at2"/>
<dbReference type="Proteomes" id="UP000033632">
    <property type="component" value="Unassembled WGS sequence"/>
</dbReference>
<gene>
    <name evidence="3" type="ORF">VE25_14975</name>
</gene>
<feature type="domain" description="NADP-dependent oxidoreductase" evidence="2">
    <location>
        <begin position="16"/>
        <end position="316"/>
    </location>
</feature>
<dbReference type="STRING" id="443610.VE25_14975"/>
<dbReference type="GO" id="GO:0005829">
    <property type="term" value="C:cytosol"/>
    <property type="evidence" value="ECO:0007669"/>
    <property type="project" value="TreeGrafter"/>
</dbReference>
<dbReference type="SUPFAM" id="SSF51430">
    <property type="entry name" value="NAD(P)-linked oxidoreductase"/>
    <property type="match status" value="1"/>
</dbReference>
<dbReference type="EMBL" id="JZEX01000124">
    <property type="protein sequence ID" value="KKB11079.1"/>
    <property type="molecule type" value="Genomic_DNA"/>
</dbReference>
<sequence length="353" mass="39113">MDYRYLGRSGLKVSVLSVGTVTFGGDGLWGDTDVTGAARQIDMCLDAGINLIDTANVYNKGVSEEITGEVLRDGGRRQRALIATKVRFPFGDGPNDRGLSRHHIIAQCEGSLKRLQTDVIDLYQVHQWDGQTPLEETMEALDTLVRQGKVRYIGCSNYSGWHLMKALAVADSRGYQRFVAQQIHYTLYSREAEYELQPITVDQGLGILVWSPLAGGWLSGKYTRASQPEDGRHVRGFREPPVPDPERLYDIVDVINAVAAERGVSGAVVSLAWALQRKGVSSVIVGARTDAQFADNLKAADLKLSDDEVARLDAVSQRPLPYPYWHQSFTAQDRLSEADLVLLAPYLEEYKRG</sequence>
<organism evidence="3 4">
    <name type="scientific">Devosia geojensis</name>
    <dbReference type="NCBI Taxonomy" id="443610"/>
    <lineage>
        <taxon>Bacteria</taxon>
        <taxon>Pseudomonadati</taxon>
        <taxon>Pseudomonadota</taxon>
        <taxon>Alphaproteobacteria</taxon>
        <taxon>Hyphomicrobiales</taxon>
        <taxon>Devosiaceae</taxon>
        <taxon>Devosia</taxon>
    </lineage>
</organism>
<dbReference type="InterPro" id="IPR050523">
    <property type="entry name" value="AKR_Detox_Biosynth"/>
</dbReference>
<dbReference type="CDD" id="cd19091">
    <property type="entry name" value="AKR_PsAKR"/>
    <property type="match status" value="1"/>
</dbReference>